<dbReference type="OrthoDB" id="9814969at2"/>
<comment type="caution">
    <text evidence="3">The sequence shown here is derived from an EMBL/GenBank/DDBJ whole genome shotgun (WGS) entry which is preliminary data.</text>
</comment>
<evidence type="ECO:0000313" key="4">
    <source>
        <dbReference type="Proteomes" id="UP000321129"/>
    </source>
</evidence>
<dbReference type="Gene3D" id="3.30.9.10">
    <property type="entry name" value="D-Amino Acid Oxidase, subunit A, domain 2"/>
    <property type="match status" value="1"/>
</dbReference>
<organism evidence="3 4">
    <name type="scientific">Flavisphingopyxis soli</name>
    <dbReference type="NCBI Taxonomy" id="2601267"/>
    <lineage>
        <taxon>Bacteria</taxon>
        <taxon>Pseudomonadati</taxon>
        <taxon>Pseudomonadota</taxon>
        <taxon>Alphaproteobacteria</taxon>
        <taxon>Sphingomonadales</taxon>
        <taxon>Sphingopyxidaceae</taxon>
        <taxon>Flavisphingopyxis</taxon>
    </lineage>
</organism>
<evidence type="ECO:0000313" key="3">
    <source>
        <dbReference type="EMBL" id="TXC73772.1"/>
    </source>
</evidence>
<dbReference type="PANTHER" id="PTHR13847:SF275">
    <property type="entry name" value="GAMMA-GLUTAMYLPUTRESCINE OXIDOREDUCTASE"/>
    <property type="match status" value="1"/>
</dbReference>
<dbReference type="InterPro" id="IPR036188">
    <property type="entry name" value="FAD/NAD-bd_sf"/>
</dbReference>
<keyword evidence="1" id="KW-0560">Oxidoreductase</keyword>
<keyword evidence="4" id="KW-1185">Reference proteome</keyword>
<sequence>MKLDPNVSLWQSSCVERLSSRPLASHISTDLVIIGGGFTGVSAALEAAQAGTSVCLLDAREVGFGGSGRNVGLVNAGLWLPPERVCDQLGKRAGAKLVDVLSRAPDDVFGLIDRHAIDCEGTRGGTLHCAHSPSGLKDLRDRFNQGLSHGAPYQLLNEEETSERTGSYRFFGAMFDPRAGTIQPLSYCRGLARAAQTHGAGIYEHSPVISITHKNGTWHVGCADGSVVGNSLLIATNAYQVGMEDILRPNFTKVSYFQCATPPLPAAQLAKILPGGEGCWDTALVMSSFRKDEAGRLIIGGVGRLDSPAHQIHLNWARKKITELFPELVIDQFDYHWAGNIAMTSDHIPKIFEVGPNALACFGYSGRGIGPGTVFGAAASRALRENDFAHLPIEPITKYAERFSSLKRHYYEAGALVSHASGINI</sequence>
<dbReference type="Proteomes" id="UP000321129">
    <property type="component" value="Unassembled WGS sequence"/>
</dbReference>
<dbReference type="PANTHER" id="PTHR13847">
    <property type="entry name" value="SARCOSINE DEHYDROGENASE-RELATED"/>
    <property type="match status" value="1"/>
</dbReference>
<proteinExistence type="predicted"/>
<dbReference type="EMBL" id="VOPY01000001">
    <property type="protein sequence ID" value="TXC73772.1"/>
    <property type="molecule type" value="Genomic_DNA"/>
</dbReference>
<dbReference type="RefSeq" id="WP_147121609.1">
    <property type="nucleotide sequence ID" value="NZ_VOPY01000001.1"/>
</dbReference>
<dbReference type="AlphaFoldDB" id="A0A5C6UKU9"/>
<protein>
    <submittedName>
        <fullName evidence="3">FAD-binding oxidoreductase</fullName>
    </submittedName>
</protein>
<reference evidence="3 4" key="1">
    <citation type="submission" date="2019-08" db="EMBL/GenBank/DDBJ databases">
        <title>Sphingorhabdus soil sp. nov., isolated from arctic soil.</title>
        <authorList>
            <person name="Liu Y."/>
        </authorList>
    </citation>
    <scope>NUCLEOTIDE SEQUENCE [LARGE SCALE GENOMIC DNA]</scope>
    <source>
        <strain evidence="3 4">D-2Q-5-6</strain>
    </source>
</reference>
<dbReference type="PRINTS" id="PR00411">
    <property type="entry name" value="PNDRDTASEI"/>
</dbReference>
<dbReference type="Pfam" id="PF01266">
    <property type="entry name" value="DAO"/>
    <property type="match status" value="1"/>
</dbReference>
<dbReference type="Gene3D" id="3.50.50.60">
    <property type="entry name" value="FAD/NAD(P)-binding domain"/>
    <property type="match status" value="1"/>
</dbReference>
<feature type="domain" description="FAD dependent oxidoreductase" evidence="2">
    <location>
        <begin position="30"/>
        <end position="379"/>
    </location>
</feature>
<evidence type="ECO:0000259" key="2">
    <source>
        <dbReference type="Pfam" id="PF01266"/>
    </source>
</evidence>
<name>A0A5C6UKU9_9SPHN</name>
<gene>
    <name evidence="3" type="ORF">FSZ31_03315</name>
</gene>
<dbReference type="GO" id="GO:0005737">
    <property type="term" value="C:cytoplasm"/>
    <property type="evidence" value="ECO:0007669"/>
    <property type="project" value="TreeGrafter"/>
</dbReference>
<accession>A0A5C6UKU9</accession>
<dbReference type="GO" id="GO:0016491">
    <property type="term" value="F:oxidoreductase activity"/>
    <property type="evidence" value="ECO:0007669"/>
    <property type="project" value="UniProtKB-KW"/>
</dbReference>
<dbReference type="SUPFAM" id="SSF51905">
    <property type="entry name" value="FAD/NAD(P)-binding domain"/>
    <property type="match status" value="1"/>
</dbReference>
<evidence type="ECO:0000256" key="1">
    <source>
        <dbReference type="ARBA" id="ARBA00023002"/>
    </source>
</evidence>
<dbReference type="InterPro" id="IPR006076">
    <property type="entry name" value="FAD-dep_OxRdtase"/>
</dbReference>